<name>Q0PIG4_HELMO</name>
<evidence type="ECO:0000256" key="2">
    <source>
        <dbReference type="ARBA" id="ARBA00022630"/>
    </source>
</evidence>
<evidence type="ECO:0000256" key="3">
    <source>
        <dbReference type="SAM" id="MobiDB-lite"/>
    </source>
</evidence>
<feature type="domain" description="Electron transfer flavoprotein alpha/beta-subunit N-terminal" evidence="4">
    <location>
        <begin position="55"/>
        <end position="237"/>
    </location>
</feature>
<keyword evidence="2" id="KW-0285">Flavoprotein</keyword>
<accession>Q0PIG4</accession>
<dbReference type="InterPro" id="IPR014730">
    <property type="entry name" value="ETF_a/b_N"/>
</dbReference>
<dbReference type="GO" id="GO:0033539">
    <property type="term" value="P:fatty acid beta-oxidation using acyl-CoA dehydrogenase"/>
    <property type="evidence" value="ECO:0007669"/>
    <property type="project" value="TreeGrafter"/>
</dbReference>
<dbReference type="Pfam" id="PF01012">
    <property type="entry name" value="ETF"/>
    <property type="match status" value="1"/>
</dbReference>
<dbReference type="EMBL" id="DQ831225">
    <property type="protein sequence ID" value="ABH04853.1"/>
    <property type="molecule type" value="Genomic_DNA"/>
</dbReference>
<proteinExistence type="inferred from homology"/>
<feature type="region of interest" description="Disordered" evidence="3">
    <location>
        <begin position="1"/>
        <end position="36"/>
    </location>
</feature>
<sequence length="269" mass="29453">MTAKKKKSPKAPPSAFTEKTVPPITDNPERSDTKAHEQIPLESIEAPKNLPAHGIWVYIEQLQGEVAPVSWELMGVGRQLADKLNCPLSGVLLGHDIQPLTELAFQYGADTLYAIDDPMLKPYTNECHSIALVQLCQAHHPEILLIGATTTGRDLSGSVATALRTGLTADCTQLDVDVDNRKLLQTRPAFGGNILATILCRDRWPQMATVRPRVFSKPEKQPERSGAVVWSDLGLDPSKTVMEVVERILDERTEGYLMRPISSSPAAGD</sequence>
<dbReference type="CDD" id="cd01715">
    <property type="entry name" value="ETF_alpha"/>
    <property type="match status" value="1"/>
</dbReference>
<gene>
    <name evidence="5" type="primary">fixB</name>
</gene>
<dbReference type="InterPro" id="IPR033947">
    <property type="entry name" value="ETF_alpha_N"/>
</dbReference>
<dbReference type="InterPro" id="IPR001308">
    <property type="entry name" value="ETF_a/FixB"/>
</dbReference>
<dbReference type="Gene3D" id="3.40.50.620">
    <property type="entry name" value="HUPs"/>
    <property type="match status" value="1"/>
</dbReference>
<dbReference type="AlphaFoldDB" id="Q0PIG4"/>
<dbReference type="GO" id="GO:0009055">
    <property type="term" value="F:electron transfer activity"/>
    <property type="evidence" value="ECO:0007669"/>
    <property type="project" value="InterPro"/>
</dbReference>
<feature type="compositionally biased region" description="Basic and acidic residues" evidence="3">
    <location>
        <begin position="27"/>
        <end position="36"/>
    </location>
</feature>
<protein>
    <submittedName>
        <fullName evidence="5">Electron transfer flavoprotein alpha subunit</fullName>
    </submittedName>
</protein>
<evidence type="ECO:0000256" key="1">
    <source>
        <dbReference type="ARBA" id="ARBA00005817"/>
    </source>
</evidence>
<evidence type="ECO:0000259" key="4">
    <source>
        <dbReference type="SMART" id="SM00893"/>
    </source>
</evidence>
<organism evidence="5">
    <name type="scientific">Heliobacterium mobile</name>
    <name type="common">Heliobacillus mobilis</name>
    <dbReference type="NCBI Taxonomy" id="28064"/>
    <lineage>
        <taxon>Bacteria</taxon>
        <taxon>Bacillati</taxon>
        <taxon>Bacillota</taxon>
        <taxon>Clostridia</taxon>
        <taxon>Eubacteriales</taxon>
        <taxon>Heliobacteriaceae</taxon>
        <taxon>Heliobacterium</taxon>
    </lineage>
</organism>
<evidence type="ECO:0000313" key="5">
    <source>
        <dbReference type="EMBL" id="ABH04853.1"/>
    </source>
</evidence>
<dbReference type="SUPFAM" id="SSF52402">
    <property type="entry name" value="Adenine nucleotide alpha hydrolases-like"/>
    <property type="match status" value="1"/>
</dbReference>
<dbReference type="InterPro" id="IPR014729">
    <property type="entry name" value="Rossmann-like_a/b/a_fold"/>
</dbReference>
<dbReference type="PANTHER" id="PTHR43153">
    <property type="entry name" value="ELECTRON TRANSFER FLAVOPROTEIN ALPHA"/>
    <property type="match status" value="1"/>
</dbReference>
<dbReference type="GO" id="GO:0050660">
    <property type="term" value="F:flavin adenine dinucleotide binding"/>
    <property type="evidence" value="ECO:0007669"/>
    <property type="project" value="InterPro"/>
</dbReference>
<comment type="similarity">
    <text evidence="1">Belongs to the ETF alpha-subunit/FixB family.</text>
</comment>
<dbReference type="PANTHER" id="PTHR43153:SF1">
    <property type="entry name" value="ELECTRON TRANSFER FLAVOPROTEIN SUBUNIT ALPHA, MITOCHONDRIAL"/>
    <property type="match status" value="1"/>
</dbReference>
<reference evidence="5" key="1">
    <citation type="journal article" date="2006" name="Proc. Natl. Acad. Sci. U.S.A.">
        <title>The cyanobacterial genome core and the origin of photosynthesis.</title>
        <authorList>
            <person name="Mulkidjanian A.Y."/>
            <person name="Koonin E.V."/>
            <person name="Makarova K.S."/>
            <person name="Mekhedov S.L."/>
            <person name="Sorokin A."/>
            <person name="Wolf Y.I."/>
            <person name="Dufresne A."/>
            <person name="Partensky F."/>
            <person name="Burd H."/>
            <person name="Kaznadzey D."/>
            <person name="Haselkorn R."/>
            <person name="Galperin M.Y."/>
        </authorList>
    </citation>
    <scope>NUCLEOTIDE SEQUENCE</scope>
</reference>
<dbReference type="SMART" id="SM00893">
    <property type="entry name" value="ETF"/>
    <property type="match status" value="1"/>
</dbReference>